<sequence length="269" mass="28915">MRQNFLNSVRPGEVRRGTVSGFEGREAIVDLEGATAPPGVVVGRIIRHELSWRRADDPAELVDIGQVVEAEVIGVDRGRECVLLSARACEDQALRAFLVGIRRGDIMTGTVAGVHNFGVFVNLDGEPAENRTGYDGTGFIRGPELSWSHIDHPSDAVEVGQRVTVKVLDADTRQGQVAVSLKAPQEDPLLGFADQVGKVLPGRIVKLVPFGAFVRVAEGIEGLLHLTDLTDEPVGSPEEVVAVGDPVTVKIVYVDPQHRQVGLELARAT</sequence>
<dbReference type="Pfam" id="PF00575">
    <property type="entry name" value="S1"/>
    <property type="match status" value="3"/>
</dbReference>
<dbReference type="STRING" id="1048205.AB852_14595"/>
<keyword evidence="6" id="KW-1185">Reference proteome</keyword>
<dbReference type="Proteomes" id="UP000186455">
    <property type="component" value="Unassembled WGS sequence"/>
</dbReference>
<comment type="similarity">
    <text evidence="1">Belongs to the bacterial ribosomal protein bS1 family.</text>
</comment>
<evidence type="ECO:0000256" key="1">
    <source>
        <dbReference type="ARBA" id="ARBA00006767"/>
    </source>
</evidence>
<protein>
    <recommendedName>
        <fullName evidence="4">S1 motif domain-containing protein</fullName>
    </recommendedName>
</protein>
<dbReference type="Gene3D" id="2.40.50.140">
    <property type="entry name" value="Nucleic acid-binding proteins"/>
    <property type="match status" value="3"/>
</dbReference>
<evidence type="ECO:0000259" key="4">
    <source>
        <dbReference type="PROSITE" id="PS50126"/>
    </source>
</evidence>
<accession>A0A1Q4V901</accession>
<dbReference type="InterPro" id="IPR012340">
    <property type="entry name" value="NA-bd_OB-fold"/>
</dbReference>
<dbReference type="RefSeq" id="WP_073789131.1">
    <property type="nucleotide sequence ID" value="NZ_JAPEPH010000002.1"/>
</dbReference>
<feature type="domain" description="S1 motif" evidence="4">
    <location>
        <begin position="197"/>
        <end position="266"/>
    </location>
</feature>
<name>A0A1Q4V901_9ACTN</name>
<dbReference type="GO" id="GO:0006412">
    <property type="term" value="P:translation"/>
    <property type="evidence" value="ECO:0007669"/>
    <property type="project" value="TreeGrafter"/>
</dbReference>
<dbReference type="AlphaFoldDB" id="A0A1Q4V901"/>
<dbReference type="InterPro" id="IPR003029">
    <property type="entry name" value="S1_domain"/>
</dbReference>
<feature type="domain" description="S1 motif" evidence="4">
    <location>
        <begin position="12"/>
        <end position="87"/>
    </location>
</feature>
<comment type="caution">
    <text evidence="5">The sequence shown here is derived from an EMBL/GenBank/DDBJ whole genome shotgun (WGS) entry which is preliminary data.</text>
</comment>
<dbReference type="EMBL" id="LFBV01000003">
    <property type="protein sequence ID" value="OKH94277.1"/>
    <property type="molecule type" value="Genomic_DNA"/>
</dbReference>
<dbReference type="PANTHER" id="PTHR10724:SF7">
    <property type="entry name" value="SMALL RIBOSOMAL SUBUNIT PROTEIN BS1C"/>
    <property type="match status" value="1"/>
</dbReference>
<evidence type="ECO:0000313" key="5">
    <source>
        <dbReference type="EMBL" id="OKH94277.1"/>
    </source>
</evidence>
<organism evidence="5 6">
    <name type="scientific">Streptomyces uncialis</name>
    <dbReference type="NCBI Taxonomy" id="1048205"/>
    <lineage>
        <taxon>Bacteria</taxon>
        <taxon>Bacillati</taxon>
        <taxon>Actinomycetota</taxon>
        <taxon>Actinomycetes</taxon>
        <taxon>Kitasatosporales</taxon>
        <taxon>Streptomycetaceae</taxon>
        <taxon>Streptomyces</taxon>
    </lineage>
</organism>
<keyword evidence="2" id="KW-0689">Ribosomal protein</keyword>
<dbReference type="PANTHER" id="PTHR10724">
    <property type="entry name" value="30S RIBOSOMAL PROTEIN S1"/>
    <property type="match status" value="1"/>
</dbReference>
<dbReference type="SMART" id="SM00316">
    <property type="entry name" value="S1"/>
    <property type="match status" value="3"/>
</dbReference>
<keyword evidence="3" id="KW-0687">Ribonucleoprotein</keyword>
<reference evidence="5 6" key="1">
    <citation type="submission" date="2015-06" db="EMBL/GenBank/DDBJ databases">
        <title>Cloning and characterization of the uncialamcin biosynthetic gene cluster.</title>
        <authorList>
            <person name="Yan X."/>
            <person name="Huang T."/>
            <person name="Ge H."/>
            <person name="Shen B."/>
        </authorList>
    </citation>
    <scope>NUCLEOTIDE SEQUENCE [LARGE SCALE GENOMIC DNA]</scope>
    <source>
        <strain evidence="5 6">DCA2648</strain>
    </source>
</reference>
<feature type="domain" description="S1 motif" evidence="4">
    <location>
        <begin position="104"/>
        <end position="182"/>
    </location>
</feature>
<dbReference type="GO" id="GO:0022627">
    <property type="term" value="C:cytosolic small ribosomal subunit"/>
    <property type="evidence" value="ECO:0007669"/>
    <property type="project" value="TreeGrafter"/>
</dbReference>
<evidence type="ECO:0000313" key="6">
    <source>
        <dbReference type="Proteomes" id="UP000186455"/>
    </source>
</evidence>
<dbReference type="GO" id="GO:0003729">
    <property type="term" value="F:mRNA binding"/>
    <property type="evidence" value="ECO:0007669"/>
    <property type="project" value="TreeGrafter"/>
</dbReference>
<gene>
    <name evidence="5" type="ORF">AB852_14595</name>
</gene>
<proteinExistence type="inferred from homology"/>
<evidence type="ECO:0000256" key="3">
    <source>
        <dbReference type="ARBA" id="ARBA00023274"/>
    </source>
</evidence>
<dbReference type="SUPFAM" id="SSF50249">
    <property type="entry name" value="Nucleic acid-binding proteins"/>
    <property type="match status" value="3"/>
</dbReference>
<evidence type="ECO:0000256" key="2">
    <source>
        <dbReference type="ARBA" id="ARBA00022980"/>
    </source>
</evidence>
<dbReference type="PROSITE" id="PS50126">
    <property type="entry name" value="S1"/>
    <property type="match status" value="3"/>
</dbReference>
<dbReference type="InterPro" id="IPR050437">
    <property type="entry name" value="Ribos_protein_bS1-like"/>
</dbReference>
<dbReference type="GO" id="GO:0003735">
    <property type="term" value="F:structural constituent of ribosome"/>
    <property type="evidence" value="ECO:0007669"/>
    <property type="project" value="TreeGrafter"/>
</dbReference>